<name>A0A8J3LN37_9ACTN</name>
<protein>
    <submittedName>
        <fullName evidence="2">Uncharacterized protein</fullName>
    </submittedName>
</protein>
<proteinExistence type="predicted"/>
<comment type="caution">
    <text evidence="2">The sequence shown here is derived from an EMBL/GenBank/DDBJ whole genome shotgun (WGS) entry which is preliminary data.</text>
</comment>
<gene>
    <name evidence="2" type="ORF">Cme02nite_59220</name>
</gene>
<evidence type="ECO:0000313" key="2">
    <source>
        <dbReference type="EMBL" id="GIG17590.1"/>
    </source>
</evidence>
<organism evidence="2 3">
    <name type="scientific">Catellatospora methionotrophica</name>
    <dbReference type="NCBI Taxonomy" id="121620"/>
    <lineage>
        <taxon>Bacteria</taxon>
        <taxon>Bacillati</taxon>
        <taxon>Actinomycetota</taxon>
        <taxon>Actinomycetes</taxon>
        <taxon>Micromonosporales</taxon>
        <taxon>Micromonosporaceae</taxon>
        <taxon>Catellatospora</taxon>
    </lineage>
</organism>
<evidence type="ECO:0000256" key="1">
    <source>
        <dbReference type="SAM" id="MobiDB-lite"/>
    </source>
</evidence>
<sequence length="72" mass="7352">MILSGERGQGDGPPAPSGSPSQGGSRLEGRQPCSGDRHGVAQVKPLAVLLSLLGRLTWNPNVVLWPGASAPL</sequence>
<keyword evidence="3" id="KW-1185">Reference proteome</keyword>
<reference evidence="2" key="1">
    <citation type="submission" date="2021-01" db="EMBL/GenBank/DDBJ databases">
        <title>Whole genome shotgun sequence of Catellatospora methionotrophica NBRC 14553.</title>
        <authorList>
            <person name="Komaki H."/>
            <person name="Tamura T."/>
        </authorList>
    </citation>
    <scope>NUCLEOTIDE SEQUENCE</scope>
    <source>
        <strain evidence="2">NBRC 14553</strain>
    </source>
</reference>
<feature type="region of interest" description="Disordered" evidence="1">
    <location>
        <begin position="1"/>
        <end position="38"/>
    </location>
</feature>
<evidence type="ECO:0000313" key="3">
    <source>
        <dbReference type="Proteomes" id="UP000660339"/>
    </source>
</evidence>
<dbReference type="Proteomes" id="UP000660339">
    <property type="component" value="Unassembled WGS sequence"/>
</dbReference>
<accession>A0A8J3LN37</accession>
<dbReference type="EMBL" id="BONJ01000032">
    <property type="protein sequence ID" value="GIG17590.1"/>
    <property type="molecule type" value="Genomic_DNA"/>
</dbReference>
<dbReference type="AlphaFoldDB" id="A0A8J3LN37"/>